<dbReference type="RefSeq" id="WP_345601967.1">
    <property type="nucleotide sequence ID" value="NZ_BAABLT010000054.1"/>
</dbReference>
<reference evidence="3" key="1">
    <citation type="journal article" date="2019" name="Int. J. Syst. Evol. Microbiol.">
        <title>The Global Catalogue of Microorganisms (GCM) 10K type strain sequencing project: providing services to taxonomists for standard genome sequencing and annotation.</title>
        <authorList>
            <consortium name="The Broad Institute Genomics Platform"/>
            <consortium name="The Broad Institute Genome Sequencing Center for Infectious Disease"/>
            <person name="Wu L."/>
            <person name="Ma J."/>
        </authorList>
    </citation>
    <scope>NUCLEOTIDE SEQUENCE [LARGE SCALE GENOMIC DNA]</scope>
    <source>
        <strain evidence="3">CCUG 56401</strain>
    </source>
</reference>
<feature type="domain" description="D-galactarate/Altronate dehydratase C-terminal" evidence="1">
    <location>
        <begin position="43"/>
        <end position="154"/>
    </location>
</feature>
<keyword evidence="3" id="KW-1185">Reference proteome</keyword>
<proteinExistence type="predicted"/>
<organism evidence="2 3">
    <name type="scientific">Saccharopolyspora rosea</name>
    <dbReference type="NCBI Taxonomy" id="524884"/>
    <lineage>
        <taxon>Bacteria</taxon>
        <taxon>Bacillati</taxon>
        <taxon>Actinomycetota</taxon>
        <taxon>Actinomycetes</taxon>
        <taxon>Pseudonocardiales</taxon>
        <taxon>Pseudonocardiaceae</taxon>
        <taxon>Saccharopolyspora</taxon>
    </lineage>
</organism>
<dbReference type="PANTHER" id="PTHR30536">
    <property type="entry name" value="ALTRONATE/GALACTARATE DEHYDRATASE"/>
    <property type="match status" value="1"/>
</dbReference>
<comment type="caution">
    <text evidence="2">The sequence shown here is derived from an EMBL/GenBank/DDBJ whole genome shotgun (WGS) entry which is preliminary data.</text>
</comment>
<dbReference type="InterPro" id="IPR052172">
    <property type="entry name" value="UxaA_altronate/galactarate_dh"/>
</dbReference>
<gene>
    <name evidence="2" type="ORF">ACFQ16_22540</name>
</gene>
<evidence type="ECO:0000259" key="1">
    <source>
        <dbReference type="Pfam" id="PF20629"/>
    </source>
</evidence>
<dbReference type="InterPro" id="IPR048332">
    <property type="entry name" value="GD_AH_C"/>
</dbReference>
<sequence>MEGWFGLHTHNLAYREYAREHDFGADATPTAYVPADQRATFRGYVRPDGRVGTRNYATGLIAGGAQVLCFTTGRGSAFGCKPAPSIKLATNTPLYERMTDDMDINCGVIADGEATVEEVGRRIFEHVLRVASGEATRSEELGYGDEEFVPWHLSTVL</sequence>
<dbReference type="Pfam" id="PF20629">
    <property type="entry name" value="GD_AH_C"/>
    <property type="match status" value="1"/>
</dbReference>
<dbReference type="Proteomes" id="UP001597018">
    <property type="component" value="Unassembled WGS sequence"/>
</dbReference>
<evidence type="ECO:0000313" key="3">
    <source>
        <dbReference type="Proteomes" id="UP001597018"/>
    </source>
</evidence>
<accession>A0ABW3FY14</accession>
<protein>
    <recommendedName>
        <fullName evidence="1">D-galactarate/Altronate dehydratase C-terminal domain-containing protein</fullName>
    </recommendedName>
</protein>
<evidence type="ECO:0000313" key="2">
    <source>
        <dbReference type="EMBL" id="MFD0922533.1"/>
    </source>
</evidence>
<dbReference type="PANTHER" id="PTHR30536:SF5">
    <property type="entry name" value="ALTRONATE DEHYDRATASE"/>
    <property type="match status" value="1"/>
</dbReference>
<name>A0ABW3FY14_9PSEU</name>
<dbReference type="EMBL" id="JBHTIW010000022">
    <property type="protein sequence ID" value="MFD0922533.1"/>
    <property type="molecule type" value="Genomic_DNA"/>
</dbReference>